<dbReference type="Proteomes" id="UP000017836">
    <property type="component" value="Unassembled WGS sequence"/>
</dbReference>
<dbReference type="Gramene" id="ERM98945">
    <property type="protein sequence ID" value="ERM98945"/>
    <property type="gene ID" value="AMTR_s00114p00140600"/>
</dbReference>
<feature type="region of interest" description="Disordered" evidence="1">
    <location>
        <begin position="36"/>
        <end position="74"/>
    </location>
</feature>
<evidence type="ECO:0000313" key="3">
    <source>
        <dbReference type="Proteomes" id="UP000017836"/>
    </source>
</evidence>
<gene>
    <name evidence="2" type="ORF">AMTR_s00114p00140600</name>
</gene>
<dbReference type="EMBL" id="KI395136">
    <property type="protein sequence ID" value="ERM98945.1"/>
    <property type="molecule type" value="Genomic_DNA"/>
</dbReference>
<sequence length="146" mass="14629">MQLTASALKLDIDGGGFEEPIVASGGAPRAESLTMSVKDSRKMVKGSNEDSSACIPEAGTSEPNGAIGTEEGTSEQDYALSSTFKIARAVAAGIATLALGTSSMLSTPTEVDIAGGEVETIQASTFTRLTGGAGSDAQGPIGDPLF</sequence>
<dbReference type="HOGENOM" id="CLU_1779945_0_0_1"/>
<proteinExistence type="predicted"/>
<organism evidence="2 3">
    <name type="scientific">Amborella trichopoda</name>
    <dbReference type="NCBI Taxonomy" id="13333"/>
    <lineage>
        <taxon>Eukaryota</taxon>
        <taxon>Viridiplantae</taxon>
        <taxon>Streptophyta</taxon>
        <taxon>Embryophyta</taxon>
        <taxon>Tracheophyta</taxon>
        <taxon>Spermatophyta</taxon>
        <taxon>Magnoliopsida</taxon>
        <taxon>Amborellales</taxon>
        <taxon>Amborellaceae</taxon>
        <taxon>Amborella</taxon>
    </lineage>
</organism>
<accession>W1NUJ9</accession>
<evidence type="ECO:0000313" key="2">
    <source>
        <dbReference type="EMBL" id="ERM98945.1"/>
    </source>
</evidence>
<protein>
    <submittedName>
        <fullName evidence="2">Uncharacterized protein</fullName>
    </submittedName>
</protein>
<dbReference type="AlphaFoldDB" id="W1NUJ9"/>
<reference evidence="3" key="1">
    <citation type="journal article" date="2013" name="Science">
        <title>The Amborella genome and the evolution of flowering plants.</title>
        <authorList>
            <consortium name="Amborella Genome Project"/>
        </authorList>
    </citation>
    <scope>NUCLEOTIDE SEQUENCE [LARGE SCALE GENOMIC DNA]</scope>
</reference>
<evidence type="ECO:0000256" key="1">
    <source>
        <dbReference type="SAM" id="MobiDB-lite"/>
    </source>
</evidence>
<name>W1NUJ9_AMBTC</name>
<keyword evidence="3" id="KW-1185">Reference proteome</keyword>